<comment type="caution">
    <text evidence="8">The sequence shown here is derived from an EMBL/GenBank/DDBJ whole genome shotgun (WGS) entry which is preliminary data.</text>
</comment>
<keyword evidence="2" id="KW-0732">Signal</keyword>
<keyword evidence="4" id="KW-1015">Disulfide bond</keyword>
<dbReference type="Proteomes" id="UP000807504">
    <property type="component" value="Unassembled WGS sequence"/>
</dbReference>
<evidence type="ECO:0000256" key="3">
    <source>
        <dbReference type="ARBA" id="ARBA00022737"/>
    </source>
</evidence>
<dbReference type="GO" id="GO:0005576">
    <property type="term" value="C:extracellular region"/>
    <property type="evidence" value="ECO:0007669"/>
    <property type="project" value="InterPro"/>
</dbReference>
<dbReference type="SMART" id="SM00494">
    <property type="entry name" value="ChtBD2"/>
    <property type="match status" value="2"/>
</dbReference>
<keyword evidence="1" id="KW-0147">Chitin-binding</keyword>
<gene>
    <name evidence="8" type="ORF">HNY73_009817</name>
</gene>
<organism evidence="8 9">
    <name type="scientific">Argiope bruennichi</name>
    <name type="common">Wasp spider</name>
    <name type="synonym">Aranea bruennichi</name>
    <dbReference type="NCBI Taxonomy" id="94029"/>
    <lineage>
        <taxon>Eukaryota</taxon>
        <taxon>Metazoa</taxon>
        <taxon>Ecdysozoa</taxon>
        <taxon>Arthropoda</taxon>
        <taxon>Chelicerata</taxon>
        <taxon>Arachnida</taxon>
        <taxon>Araneae</taxon>
        <taxon>Araneomorphae</taxon>
        <taxon>Entelegynae</taxon>
        <taxon>Araneoidea</taxon>
        <taxon>Araneidae</taxon>
        <taxon>Argiope</taxon>
    </lineage>
</organism>
<dbReference type="InterPro" id="IPR051940">
    <property type="entry name" value="Chitin_bind-dev_reg"/>
</dbReference>
<evidence type="ECO:0000256" key="5">
    <source>
        <dbReference type="ARBA" id="ARBA00023180"/>
    </source>
</evidence>
<dbReference type="PROSITE" id="PS50940">
    <property type="entry name" value="CHIT_BIND_II"/>
    <property type="match status" value="2"/>
</dbReference>
<dbReference type="PANTHER" id="PTHR23301">
    <property type="entry name" value="CHITIN BINDING PERITROPHIN-A"/>
    <property type="match status" value="1"/>
</dbReference>
<feature type="domain" description="Chitin-binding type-2" evidence="7">
    <location>
        <begin position="90"/>
        <end position="147"/>
    </location>
</feature>
<accession>A0A8T0FD54</accession>
<protein>
    <submittedName>
        <fullName evidence="8">Protein obstructor-E like protein</fullName>
    </submittedName>
</protein>
<name>A0A8T0FD54_ARGBR</name>
<evidence type="ECO:0000256" key="1">
    <source>
        <dbReference type="ARBA" id="ARBA00022669"/>
    </source>
</evidence>
<evidence type="ECO:0000313" key="8">
    <source>
        <dbReference type="EMBL" id="KAF8788295.1"/>
    </source>
</evidence>
<reference evidence="8" key="1">
    <citation type="journal article" date="2020" name="bioRxiv">
        <title>Chromosome-level reference genome of the European wasp spider Argiope bruennichi: a resource for studies on range expansion and evolutionary adaptation.</title>
        <authorList>
            <person name="Sheffer M.M."/>
            <person name="Hoppe A."/>
            <person name="Krehenwinkel H."/>
            <person name="Uhl G."/>
            <person name="Kuss A.W."/>
            <person name="Jensen L."/>
            <person name="Jensen C."/>
            <person name="Gillespie R.G."/>
            <person name="Hoff K.J."/>
            <person name="Prost S."/>
        </authorList>
    </citation>
    <scope>NUCLEOTIDE SEQUENCE</scope>
</reference>
<evidence type="ECO:0000256" key="2">
    <source>
        <dbReference type="ARBA" id="ARBA00022729"/>
    </source>
</evidence>
<proteinExistence type="predicted"/>
<dbReference type="InterPro" id="IPR002557">
    <property type="entry name" value="Chitin-bd_dom"/>
</dbReference>
<dbReference type="EMBL" id="JABXBU010000015">
    <property type="protein sequence ID" value="KAF8788295.1"/>
    <property type="molecule type" value="Genomic_DNA"/>
</dbReference>
<dbReference type="SUPFAM" id="SSF57625">
    <property type="entry name" value="Invertebrate chitin-binding proteins"/>
    <property type="match status" value="2"/>
</dbReference>
<dbReference type="Gene3D" id="2.170.140.10">
    <property type="entry name" value="Chitin binding domain"/>
    <property type="match status" value="2"/>
</dbReference>
<evidence type="ECO:0000256" key="4">
    <source>
        <dbReference type="ARBA" id="ARBA00023157"/>
    </source>
</evidence>
<evidence type="ECO:0000313" key="9">
    <source>
        <dbReference type="Proteomes" id="UP000807504"/>
    </source>
</evidence>
<feature type="domain" description="Chitin-binding type-2" evidence="7">
    <location>
        <begin position="33"/>
        <end position="89"/>
    </location>
</feature>
<evidence type="ECO:0000259" key="7">
    <source>
        <dbReference type="PROSITE" id="PS50940"/>
    </source>
</evidence>
<dbReference type="Pfam" id="PF01607">
    <property type="entry name" value="CBM_14"/>
    <property type="match status" value="2"/>
</dbReference>
<reference evidence="8" key="2">
    <citation type="submission" date="2020-06" db="EMBL/GenBank/DDBJ databases">
        <authorList>
            <person name="Sheffer M."/>
        </authorList>
    </citation>
    <scope>NUCLEOTIDE SEQUENCE</scope>
</reference>
<keyword evidence="5" id="KW-0325">Glycoprotein</keyword>
<feature type="region of interest" description="Disordered" evidence="6">
    <location>
        <begin position="149"/>
        <end position="202"/>
    </location>
</feature>
<keyword evidence="9" id="KW-1185">Reference proteome</keyword>
<dbReference type="AlphaFoldDB" id="A0A8T0FD54"/>
<evidence type="ECO:0000256" key="6">
    <source>
        <dbReference type="SAM" id="MobiDB-lite"/>
    </source>
</evidence>
<dbReference type="PANTHER" id="PTHR23301:SF108">
    <property type="entry name" value="OBSTRACTOR D"/>
    <property type="match status" value="1"/>
</dbReference>
<feature type="compositionally biased region" description="Acidic residues" evidence="6">
    <location>
        <begin position="150"/>
        <end position="161"/>
    </location>
</feature>
<sequence>MGRGLIDKCDYPHRVGCPDPENNRIMGQPAKGSAPCAYLFGIYPHEKSCTRYWLCWNGTGTVQMCPFSLLYNEQVHACDWPDKVPGCQQHPLCKDAPSGLKAIEGSCVRYWQCVGGYPRLQRCPAGLAFKQETLRCDWNGNVPGCVVTPEPEEVEDEDLQDEVPPPRRPGGNRRVTAEYEVPPPRRPGANRRVTAEDETINN</sequence>
<dbReference type="GO" id="GO:0008061">
    <property type="term" value="F:chitin binding"/>
    <property type="evidence" value="ECO:0007669"/>
    <property type="project" value="UniProtKB-KW"/>
</dbReference>
<dbReference type="InterPro" id="IPR036508">
    <property type="entry name" value="Chitin-bd_dom_sf"/>
</dbReference>
<keyword evidence="3" id="KW-0677">Repeat</keyword>